<name>A0AAI9VIE3_9PEZI</name>
<sequence>MPRSNWTSDPTETYSRLIVASTESLTKTTSLRPPRLHKVDQRKLPNMSRSKRKNEDTGRNYGKAVDPVGVSIRAIPRKRSTRLSSHSTIASKRWTSTWQRVAKAYKWIRQFLRVIPVAFYSLVFSCSCIVP</sequence>
<feature type="region of interest" description="Disordered" evidence="1">
    <location>
        <begin position="25"/>
        <end position="64"/>
    </location>
</feature>
<evidence type="ECO:0000313" key="3">
    <source>
        <dbReference type="Proteomes" id="UP001239213"/>
    </source>
</evidence>
<dbReference type="AlphaFoldDB" id="A0AAI9VIE3"/>
<evidence type="ECO:0000313" key="2">
    <source>
        <dbReference type="EMBL" id="KAK1485662.1"/>
    </source>
</evidence>
<organism evidence="2 3">
    <name type="scientific">Colletotrichum cuscutae</name>
    <dbReference type="NCBI Taxonomy" id="1209917"/>
    <lineage>
        <taxon>Eukaryota</taxon>
        <taxon>Fungi</taxon>
        <taxon>Dikarya</taxon>
        <taxon>Ascomycota</taxon>
        <taxon>Pezizomycotina</taxon>
        <taxon>Sordariomycetes</taxon>
        <taxon>Hypocreomycetidae</taxon>
        <taxon>Glomerellales</taxon>
        <taxon>Glomerellaceae</taxon>
        <taxon>Colletotrichum</taxon>
        <taxon>Colletotrichum acutatum species complex</taxon>
    </lineage>
</organism>
<keyword evidence="3" id="KW-1185">Reference proteome</keyword>
<dbReference type="EMBL" id="MPDP01000068">
    <property type="protein sequence ID" value="KAK1485662.1"/>
    <property type="molecule type" value="Genomic_DNA"/>
</dbReference>
<comment type="caution">
    <text evidence="2">The sequence shown here is derived from an EMBL/GenBank/DDBJ whole genome shotgun (WGS) entry which is preliminary data.</text>
</comment>
<dbReference type="Proteomes" id="UP001239213">
    <property type="component" value="Unassembled WGS sequence"/>
</dbReference>
<evidence type="ECO:0000256" key="1">
    <source>
        <dbReference type="SAM" id="MobiDB-lite"/>
    </source>
</evidence>
<proteinExistence type="predicted"/>
<gene>
    <name evidence="2" type="ORF">CCUS01_03803</name>
</gene>
<reference evidence="2" key="1">
    <citation type="submission" date="2016-11" db="EMBL/GenBank/DDBJ databases">
        <title>The genome sequence of Colletotrichum cuscutae.</title>
        <authorList>
            <person name="Baroncelli R."/>
        </authorList>
    </citation>
    <scope>NUCLEOTIDE SEQUENCE</scope>
    <source>
        <strain evidence="2">IMI 304802</strain>
    </source>
</reference>
<accession>A0AAI9VIE3</accession>
<protein>
    <submittedName>
        <fullName evidence="2">Uncharacterized protein</fullName>
    </submittedName>
</protein>